<gene>
    <name evidence="1" type="ORF">B4135_4003</name>
</gene>
<comment type="caution">
    <text evidence="1">The sequence shown here is derived from an EMBL/GenBank/DDBJ whole genome shotgun (WGS) entry which is preliminary data.</text>
</comment>
<dbReference type="EMBL" id="LQYT01000140">
    <property type="protein sequence ID" value="KYD08292.1"/>
    <property type="molecule type" value="Genomic_DNA"/>
</dbReference>
<dbReference type="Proteomes" id="UP000075683">
    <property type="component" value="Unassembled WGS sequence"/>
</dbReference>
<evidence type="ECO:0000313" key="1">
    <source>
        <dbReference type="EMBL" id="KYD08292.1"/>
    </source>
</evidence>
<reference evidence="1 2" key="1">
    <citation type="submission" date="2016-01" db="EMBL/GenBank/DDBJ databases">
        <title>Draft Genome Sequences of Seven Thermophilic Sporeformers Isolated from Foods.</title>
        <authorList>
            <person name="Berendsen E.M."/>
            <person name="Wells-Bennik M.H."/>
            <person name="Krawcyk A.O."/>
            <person name="De Jong A."/>
            <person name="Holsappel S."/>
            <person name="Eijlander R.T."/>
            <person name="Kuipers O.P."/>
        </authorList>
    </citation>
    <scope>NUCLEOTIDE SEQUENCE [LARGE SCALE GENOMIC DNA]</scope>
    <source>
        <strain evidence="1 2">B4135</strain>
    </source>
</reference>
<protein>
    <submittedName>
        <fullName evidence="1">Uncharacterized protein</fullName>
    </submittedName>
</protein>
<evidence type="ECO:0000313" key="2">
    <source>
        <dbReference type="Proteomes" id="UP000075683"/>
    </source>
</evidence>
<dbReference type="STRING" id="301148.B4135_4003"/>
<dbReference type="AlphaFoldDB" id="A0A150L9B5"/>
<accession>A0A150L9B5</accession>
<sequence>MIIANRQFRCFCYPKIAVERGAFAGRRDMQAVATARKRGKEGFKKLSKTNLNFRIFMPD</sequence>
<proteinExistence type="predicted"/>
<organism evidence="1 2">
    <name type="scientific">Caldibacillus debilis</name>
    <dbReference type="NCBI Taxonomy" id="301148"/>
    <lineage>
        <taxon>Bacteria</taxon>
        <taxon>Bacillati</taxon>
        <taxon>Bacillota</taxon>
        <taxon>Bacilli</taxon>
        <taxon>Bacillales</taxon>
        <taxon>Bacillaceae</taxon>
        <taxon>Caldibacillus</taxon>
    </lineage>
</organism>
<name>A0A150L9B5_9BACI</name>